<dbReference type="InterPro" id="IPR011050">
    <property type="entry name" value="Pectin_lyase_fold/virulence"/>
</dbReference>
<organism evidence="3 4">
    <name type="scientific">Streptomyces alfalfae</name>
    <dbReference type="NCBI Taxonomy" id="1642299"/>
    <lineage>
        <taxon>Bacteria</taxon>
        <taxon>Bacillati</taxon>
        <taxon>Actinomycetota</taxon>
        <taxon>Actinomycetes</taxon>
        <taxon>Kitasatosporales</taxon>
        <taxon>Streptomycetaceae</taxon>
        <taxon>Streptomyces</taxon>
    </lineage>
</organism>
<dbReference type="SUPFAM" id="SSF51126">
    <property type="entry name" value="Pectin lyase-like"/>
    <property type="match status" value="2"/>
</dbReference>
<feature type="compositionally biased region" description="Polar residues" evidence="1">
    <location>
        <begin position="661"/>
        <end position="681"/>
    </location>
</feature>
<dbReference type="RefSeq" id="WP_076686087.1">
    <property type="nucleotide sequence ID" value="NZ_CP015588.1"/>
</dbReference>
<feature type="domain" description="Right handed beta helix" evidence="2">
    <location>
        <begin position="542"/>
        <end position="663"/>
    </location>
</feature>
<sequence length="867" mass="89253">MALYTYGGTPADVLTDPAGNVVPDYPVIVRAAGTGEQITALLEEDGTTPIAQLRTNATGSSAPGRIRPFKIDGVTAIEYEYNAPDGQAVRWYQGAREAASGALDQIESKLDKAGGTLTGKAQWGMPNSSDVILGGFKTGDGFDRFRVAADGSMQWGPGDGSRDTFLSRSAAGVLETPGTLQAGQVSLTGMRIYNPRIFGTGGAALQAALNAARDAGGGWIIVPSGTWDASTLPLRIYGNTRLTLMEGATIRRAGAGTMLLNGDAGQALGGYTGHGNIIIEGGVWDARATAYPTSAMCMSIGHAENIVIRDTLIKDVCGYHGIELNAVRHGVIRNVRGHGYLDPGDRPFSEFIQPDLAKGSAYFGGFGPYDDTPCTDLLIEGCATGPSGTAGTIAWPRAIGSHSASPGKPHRDIRIRDLYAEACSQFAIGAYTWESAVISGVQLRNCGGGVNVRTLDSSKSSHRTPAGGGSPTIAGSQPLAGIVIDDVTMTGGGAYGAAVELIGEDTGYVQDVAVGRVTVRGVGQQAVRMERVEDYALAGVIAHTTGATAISTLGTRRGLMDDLDVNGSGGAGVTVDSRSTPAATATDVTISNCRVTGAAANGLHVWDGADVVLDDCEVYDLTGYGVQISTNTARPVIRNVRTRGTTLAGINITSSVTDVTRHGNSGTVADASTTSTRSSPFDSGFGALEDAMRPAGRYETTSRLRCGATTTAMVSGTLYLVPIWLPKGAVVSNISFMNGATAAASPTNWWFSLHNSARVALARTADQTTTAWAANTVKTLAIAQTTAGSASSYTTTYEGLHYLGIMIKATTLPNLVGEGSMSTGAGASPGWGDTNTGMSTPPTVTAGAFTAAAFGGNVGLLAYGYAA</sequence>
<dbReference type="InterPro" id="IPR006626">
    <property type="entry name" value="PbH1"/>
</dbReference>
<gene>
    <name evidence="3" type="ORF">A7J05_22945</name>
</gene>
<dbReference type="SMART" id="SM00710">
    <property type="entry name" value="PbH1"/>
    <property type="match status" value="8"/>
</dbReference>
<name>A0ABM6GWU7_9ACTN</name>
<evidence type="ECO:0000259" key="2">
    <source>
        <dbReference type="Pfam" id="PF13229"/>
    </source>
</evidence>
<dbReference type="InterPro" id="IPR039448">
    <property type="entry name" value="Beta_helix"/>
</dbReference>
<proteinExistence type="predicted"/>
<dbReference type="EMBL" id="CP015588">
    <property type="protein sequence ID" value="APY88164.1"/>
    <property type="molecule type" value="Genomic_DNA"/>
</dbReference>
<feature type="region of interest" description="Disordered" evidence="1">
    <location>
        <begin position="661"/>
        <end position="683"/>
    </location>
</feature>
<dbReference type="Gene3D" id="2.160.20.10">
    <property type="entry name" value="Single-stranded right-handed beta-helix, Pectin lyase-like"/>
    <property type="match status" value="2"/>
</dbReference>
<accession>A0ABM6GWU7</accession>
<dbReference type="Pfam" id="PF13229">
    <property type="entry name" value="Beta_helix"/>
    <property type="match status" value="1"/>
</dbReference>
<dbReference type="Proteomes" id="UP000187191">
    <property type="component" value="Chromosome"/>
</dbReference>
<evidence type="ECO:0000313" key="4">
    <source>
        <dbReference type="Proteomes" id="UP000187191"/>
    </source>
</evidence>
<dbReference type="InterPro" id="IPR012334">
    <property type="entry name" value="Pectin_lyas_fold"/>
</dbReference>
<keyword evidence="4" id="KW-1185">Reference proteome</keyword>
<evidence type="ECO:0000256" key="1">
    <source>
        <dbReference type="SAM" id="MobiDB-lite"/>
    </source>
</evidence>
<evidence type="ECO:0000313" key="3">
    <source>
        <dbReference type="EMBL" id="APY88164.1"/>
    </source>
</evidence>
<protein>
    <recommendedName>
        <fullName evidence="2">Right handed beta helix domain-containing protein</fullName>
    </recommendedName>
</protein>
<reference evidence="3 4" key="1">
    <citation type="submission" date="2016-05" db="EMBL/GenBank/DDBJ databases">
        <authorList>
            <person name="Gu J."/>
        </authorList>
    </citation>
    <scope>NUCLEOTIDE SEQUENCE [LARGE SCALE GENOMIC DNA]</scope>
    <source>
        <strain evidence="3 4">ACCC40021</strain>
    </source>
</reference>